<accession>A0A3Q9UMN9</accession>
<gene>
    <name evidence="2" type="ORF">C0Z10_13440</name>
</gene>
<dbReference type="EMBL" id="CP025570">
    <property type="protein sequence ID" value="AZZ40575.1"/>
    <property type="molecule type" value="Genomic_DNA"/>
</dbReference>
<dbReference type="AlphaFoldDB" id="A0A3Q9UMN9"/>
<keyword evidence="1" id="KW-0812">Transmembrane</keyword>
<evidence type="ECO:0000256" key="1">
    <source>
        <dbReference type="RuleBase" id="RU363076"/>
    </source>
</evidence>
<proteinExistence type="inferred from homology"/>
<feature type="transmembrane region" description="Helical" evidence="1">
    <location>
        <begin position="33"/>
        <end position="55"/>
    </location>
</feature>
<dbReference type="GeneID" id="82884372"/>
<evidence type="ECO:0000313" key="2">
    <source>
        <dbReference type="EMBL" id="AZZ40575.1"/>
    </source>
</evidence>
<organism evidence="2 3">
    <name type="scientific">Acidipropionibacterium jensenii</name>
    <dbReference type="NCBI Taxonomy" id="1749"/>
    <lineage>
        <taxon>Bacteria</taxon>
        <taxon>Bacillati</taxon>
        <taxon>Actinomycetota</taxon>
        <taxon>Actinomycetes</taxon>
        <taxon>Propionibacteriales</taxon>
        <taxon>Propionibacteriaceae</taxon>
        <taxon>Acidipropionibacterium</taxon>
    </lineage>
</organism>
<dbReference type="InterPro" id="IPR002994">
    <property type="entry name" value="Surf1/Shy1"/>
</dbReference>
<name>A0A3Q9UMN9_9ACTN</name>
<keyword evidence="1" id="KW-0472">Membrane</keyword>
<dbReference type="PROSITE" id="PS50895">
    <property type="entry name" value="SURF1"/>
    <property type="match status" value="1"/>
</dbReference>
<protein>
    <recommendedName>
        <fullName evidence="1">SURF1-like protein</fullName>
    </recommendedName>
</protein>
<dbReference type="Proteomes" id="UP000285875">
    <property type="component" value="Chromosome"/>
</dbReference>
<keyword evidence="1" id="KW-1003">Cell membrane</keyword>
<dbReference type="Pfam" id="PF02104">
    <property type="entry name" value="SURF1"/>
    <property type="match status" value="1"/>
</dbReference>
<comment type="subcellular location">
    <subcellularLocation>
        <location evidence="1">Cell membrane</location>
        <topology evidence="1">Multi-pass membrane protein</topology>
    </subcellularLocation>
</comment>
<sequence>MPDPTEPVSRTSREGASPSAARRGRSGKVSVRLTQFLLVTLGLVLAVVMTGLGLWQMNVFESQRASTAQARASQQPVMWSGNQQRHSEAGDVYGRRVQVTGSYLKDTQVLVGTSYPLRVVTGLRMTSGEVIPVVRGQVSQVSKVTAPPSGTVTLVGVLLASDAQPTEAQSPSVHMPASILPALRLEVLAQSWPEPMVPGYITLGKDDAARGGMQAATLPLPKTDGGARNRSYALQWWAFAAFALGMSIVFARAAGKNRNGGNARH</sequence>
<feature type="transmembrane region" description="Helical" evidence="1">
    <location>
        <begin position="236"/>
        <end position="255"/>
    </location>
</feature>
<evidence type="ECO:0000313" key="3">
    <source>
        <dbReference type="Proteomes" id="UP000285875"/>
    </source>
</evidence>
<dbReference type="GO" id="GO:0005886">
    <property type="term" value="C:plasma membrane"/>
    <property type="evidence" value="ECO:0007669"/>
    <property type="project" value="UniProtKB-SubCell"/>
</dbReference>
<keyword evidence="1" id="KW-1133">Transmembrane helix</keyword>
<dbReference type="CDD" id="cd06662">
    <property type="entry name" value="SURF1"/>
    <property type="match status" value="1"/>
</dbReference>
<dbReference type="KEGG" id="aji:C0Z10_13440"/>
<dbReference type="RefSeq" id="WP_097799717.1">
    <property type="nucleotide sequence ID" value="NZ_CP025570.1"/>
</dbReference>
<comment type="similarity">
    <text evidence="1">Belongs to the SURF1 family.</text>
</comment>
<reference evidence="3" key="1">
    <citation type="submission" date="2017-12" db="EMBL/GenBank/DDBJ databases">
        <title>Whole genome sequencing of Acidipropionibacterium jensenii strains JS279 and JS280.</title>
        <authorList>
            <person name="Deptula P."/>
            <person name="Laine P."/>
            <person name="Smolander O.-P."/>
            <person name="Paulin L."/>
            <person name="Auvinen P."/>
            <person name="Varmanen P."/>
        </authorList>
    </citation>
    <scope>NUCLEOTIDE SEQUENCE [LARGE SCALE GENOMIC DNA]</scope>
    <source>
        <strain evidence="3">JS280</strain>
    </source>
</reference>